<organism evidence="7 8">
    <name type="scientific">Ancylostoma ceylanicum</name>
    <dbReference type="NCBI Taxonomy" id="53326"/>
    <lineage>
        <taxon>Eukaryota</taxon>
        <taxon>Metazoa</taxon>
        <taxon>Ecdysozoa</taxon>
        <taxon>Nematoda</taxon>
        <taxon>Chromadorea</taxon>
        <taxon>Rhabditida</taxon>
        <taxon>Rhabditina</taxon>
        <taxon>Rhabditomorpha</taxon>
        <taxon>Strongyloidea</taxon>
        <taxon>Ancylostomatidae</taxon>
        <taxon>Ancylostomatinae</taxon>
        <taxon>Ancylostoma</taxon>
    </lineage>
</organism>
<dbReference type="AlphaFoldDB" id="A0A0D6L450"/>
<dbReference type="GO" id="GO:0005886">
    <property type="term" value="C:plasma membrane"/>
    <property type="evidence" value="ECO:0007669"/>
    <property type="project" value="UniProtKB-SubCell"/>
</dbReference>
<dbReference type="Pfam" id="PF06965">
    <property type="entry name" value="Na_H_antiport_1"/>
    <property type="match status" value="1"/>
</dbReference>
<gene>
    <name evidence="7" type="ORF">ANCCEY_15072</name>
</gene>
<keyword evidence="3 6" id="KW-0812">Transmembrane</keyword>
<keyword evidence="4 6" id="KW-1133">Transmembrane helix</keyword>
<feature type="transmembrane region" description="Helical" evidence="6">
    <location>
        <begin position="93"/>
        <end position="112"/>
    </location>
</feature>
<evidence type="ECO:0000256" key="2">
    <source>
        <dbReference type="ARBA" id="ARBA00022475"/>
    </source>
</evidence>
<reference evidence="7 8" key="1">
    <citation type="submission" date="2013-05" db="EMBL/GenBank/DDBJ databases">
        <title>Draft genome of the parasitic nematode Anyclostoma ceylanicum.</title>
        <authorList>
            <person name="Mitreva M."/>
        </authorList>
    </citation>
    <scope>NUCLEOTIDE SEQUENCE [LARGE SCALE GENOMIC DNA]</scope>
</reference>
<evidence type="ECO:0000313" key="7">
    <source>
        <dbReference type="EMBL" id="EPB65855.1"/>
    </source>
</evidence>
<evidence type="ECO:0000256" key="4">
    <source>
        <dbReference type="ARBA" id="ARBA00022989"/>
    </source>
</evidence>
<keyword evidence="2" id="KW-1003">Cell membrane</keyword>
<dbReference type="Proteomes" id="UP000054495">
    <property type="component" value="Unassembled WGS sequence"/>
</dbReference>
<dbReference type="PANTHER" id="PTHR30341">
    <property type="entry name" value="SODIUM ION/PROTON ANTIPORTER NHAA-RELATED"/>
    <property type="match status" value="1"/>
</dbReference>
<dbReference type="PANTHER" id="PTHR30341:SF0">
    <property type="entry name" value="NA(+)_H(+) ANTIPORTER NHAA"/>
    <property type="match status" value="1"/>
</dbReference>
<comment type="subcellular location">
    <subcellularLocation>
        <location evidence="1">Cell inner membrane</location>
        <topology evidence="1">Multi-pass membrane protein</topology>
    </subcellularLocation>
</comment>
<proteinExistence type="predicted"/>
<keyword evidence="5 6" id="KW-0472">Membrane</keyword>
<evidence type="ECO:0000256" key="6">
    <source>
        <dbReference type="SAM" id="Phobius"/>
    </source>
</evidence>
<feature type="transmembrane region" description="Helical" evidence="6">
    <location>
        <begin position="55"/>
        <end position="73"/>
    </location>
</feature>
<protein>
    <submittedName>
        <fullName evidence="7">Na+/H+ antiporter 1</fullName>
    </submittedName>
</protein>
<evidence type="ECO:0000256" key="1">
    <source>
        <dbReference type="ARBA" id="ARBA00004429"/>
    </source>
</evidence>
<accession>A0A0D6L450</accession>
<name>A0A0D6L450_9BILA</name>
<feature type="transmembrane region" description="Helical" evidence="6">
    <location>
        <begin position="24"/>
        <end position="43"/>
    </location>
</feature>
<evidence type="ECO:0000313" key="8">
    <source>
        <dbReference type="Proteomes" id="UP000054495"/>
    </source>
</evidence>
<dbReference type="EMBL" id="KE126958">
    <property type="protein sequence ID" value="EPB65855.1"/>
    <property type="molecule type" value="Genomic_DNA"/>
</dbReference>
<evidence type="ECO:0000256" key="3">
    <source>
        <dbReference type="ARBA" id="ARBA00022692"/>
    </source>
</evidence>
<sequence length="115" mass="12022">MPIFALANAGVVFGDDIWADATSNVALGVAIGLLVGLMIKFKLVPMPPGVTYKHLLGLGLISAIGFTMSLFINELAFTPLGAIGDVYISQAKIGIIIASLIGGLSGFLPYPYQIR</sequence>
<dbReference type="Gene3D" id="1.20.1530.10">
    <property type="entry name" value="Na+/H+ antiporter like domain"/>
    <property type="match status" value="1"/>
</dbReference>
<dbReference type="InterPro" id="IPR023171">
    <property type="entry name" value="Na/H_antiporter_dom_sf"/>
</dbReference>
<keyword evidence="8" id="KW-1185">Reference proteome</keyword>
<dbReference type="InterPro" id="IPR004670">
    <property type="entry name" value="NhaA"/>
</dbReference>
<evidence type="ECO:0000256" key="5">
    <source>
        <dbReference type="ARBA" id="ARBA00023136"/>
    </source>
</evidence>
<dbReference type="GO" id="GO:0015385">
    <property type="term" value="F:sodium:proton antiporter activity"/>
    <property type="evidence" value="ECO:0007669"/>
    <property type="project" value="TreeGrafter"/>
</dbReference>
<dbReference type="GO" id="GO:0006885">
    <property type="term" value="P:regulation of pH"/>
    <property type="evidence" value="ECO:0007669"/>
    <property type="project" value="InterPro"/>
</dbReference>